<dbReference type="SMART" id="SM01002">
    <property type="entry name" value="AlaDh_PNT_C"/>
    <property type="match status" value="1"/>
</dbReference>
<evidence type="ECO:0000256" key="2">
    <source>
        <dbReference type="ARBA" id="ARBA00005689"/>
    </source>
</evidence>
<dbReference type="InterPro" id="IPR036291">
    <property type="entry name" value="NAD(P)-bd_dom_sf"/>
</dbReference>
<dbReference type="InterPro" id="IPR007886">
    <property type="entry name" value="AlaDH/PNT_N"/>
</dbReference>
<dbReference type="PANTHER" id="PTHR42795:SF1">
    <property type="entry name" value="ALANINE DEHYDROGENASE"/>
    <property type="match status" value="1"/>
</dbReference>
<evidence type="ECO:0000256" key="5">
    <source>
        <dbReference type="ARBA" id="ARBA00023027"/>
    </source>
</evidence>
<sequence length="371" mass="39180">MIIGVPKEIKNQENRVALTPAGCSMLQEQGHAVIVQHGAGEGSGFSDEEYAAAGAELAAQPADVWGRAEMIIKVKEPLPEEYNYFRSQQILFTYLHLAAAPELAQALADRQVTAIAYETIQMPNGSLPLLTPMSEVAGRMSVQEGAKYLEAFQGGRGVLLGGVPGVPPAEVIIIGGGIVGTNAAKMALGLGADVVVLEKNGDRIRYLDDVFQGRLRTLMSNPHNIANAVRKADLLIGAVLVPGARAPRLVTEEMVKTMKKGAVIVDVAVDQGGSIATIDRTTTHENPIYEKHGVIHYAVGNMPGAVPRTSTLALTNVTIDYVMQLAAKGFNESVKANASLALGVNSYKGALTHPQVADAVGMPYTPIASLL</sequence>
<dbReference type="RefSeq" id="WP_041067148.1">
    <property type="nucleotide sequence ID" value="NZ_JXAL01000033.1"/>
</dbReference>
<comment type="similarity">
    <text evidence="2 6">Belongs to the AlaDH/PNT family.</text>
</comment>
<evidence type="ECO:0000313" key="9">
    <source>
        <dbReference type="EMBL" id="KIL34289.1"/>
    </source>
</evidence>
<reference evidence="9 10" key="1">
    <citation type="submission" date="2014-12" db="EMBL/GenBank/DDBJ databases">
        <title>Draft genome sequence of Cohnella kolymensis strain B-2846.</title>
        <authorList>
            <person name="Karlyshev A.V."/>
            <person name="Kudryashova E.B."/>
        </authorList>
    </citation>
    <scope>NUCLEOTIDE SEQUENCE [LARGE SCALE GENOMIC DNA]</scope>
    <source>
        <strain evidence="9 10">VKM B-2846</strain>
    </source>
</reference>
<dbReference type="PROSITE" id="PS00837">
    <property type="entry name" value="ALADH_PNT_2"/>
    <property type="match status" value="1"/>
</dbReference>
<evidence type="ECO:0000256" key="3">
    <source>
        <dbReference type="ARBA" id="ARBA00012897"/>
    </source>
</evidence>
<dbReference type="InterPro" id="IPR008141">
    <property type="entry name" value="Ala_DH"/>
</dbReference>
<dbReference type="EMBL" id="JXAL01000033">
    <property type="protein sequence ID" value="KIL34289.1"/>
    <property type="molecule type" value="Genomic_DNA"/>
</dbReference>
<dbReference type="SMART" id="SM01003">
    <property type="entry name" value="AlaDh_PNT_N"/>
    <property type="match status" value="1"/>
</dbReference>
<comment type="caution">
    <text evidence="9">The sequence shown here is derived from an EMBL/GenBank/DDBJ whole genome shotgun (WGS) entry which is preliminary data.</text>
</comment>
<dbReference type="CDD" id="cd05305">
    <property type="entry name" value="L-AlaDH"/>
    <property type="match status" value="1"/>
</dbReference>
<feature type="domain" description="Alanine dehydrogenase/pyridine nucleotide transhydrogenase NAD(H)-binding" evidence="7">
    <location>
        <begin position="149"/>
        <end position="298"/>
    </location>
</feature>
<keyword evidence="10" id="KW-1185">Reference proteome</keyword>
<evidence type="ECO:0000256" key="1">
    <source>
        <dbReference type="ARBA" id="ARBA00005206"/>
    </source>
</evidence>
<dbReference type="InterPro" id="IPR007698">
    <property type="entry name" value="AlaDH/PNT_NAD(H)-bd"/>
</dbReference>
<dbReference type="NCBIfam" id="TIGR00518">
    <property type="entry name" value="alaDH"/>
    <property type="match status" value="1"/>
</dbReference>
<dbReference type="PIRSF" id="PIRSF000183">
    <property type="entry name" value="Alanine_dh"/>
    <property type="match status" value="1"/>
</dbReference>
<evidence type="ECO:0000256" key="4">
    <source>
        <dbReference type="ARBA" id="ARBA00023002"/>
    </source>
</evidence>
<keyword evidence="4 6" id="KW-0560">Oxidoreductase</keyword>
<gene>
    <name evidence="9" type="ORF">SD71_19725</name>
</gene>
<organism evidence="9 10">
    <name type="scientific">Cohnella kolymensis</name>
    <dbReference type="NCBI Taxonomy" id="1590652"/>
    <lineage>
        <taxon>Bacteria</taxon>
        <taxon>Bacillati</taxon>
        <taxon>Bacillota</taxon>
        <taxon>Bacilli</taxon>
        <taxon>Bacillales</taxon>
        <taxon>Paenibacillaceae</taxon>
        <taxon>Cohnella</taxon>
    </lineage>
</organism>
<dbReference type="Proteomes" id="UP000054526">
    <property type="component" value="Unassembled WGS sequence"/>
</dbReference>
<dbReference type="SUPFAM" id="SSF51735">
    <property type="entry name" value="NAD(P)-binding Rossmann-fold domains"/>
    <property type="match status" value="1"/>
</dbReference>
<name>A0ABR4ZZP7_9BACL</name>
<dbReference type="SUPFAM" id="SSF52283">
    <property type="entry name" value="Formate/glycerate dehydrogenase catalytic domain-like"/>
    <property type="match status" value="1"/>
</dbReference>
<feature type="domain" description="Alanine dehydrogenase/pyridine nucleotide transhydrogenase N-terminal" evidence="8">
    <location>
        <begin position="4"/>
        <end position="137"/>
    </location>
</feature>
<accession>A0ABR4ZZP7</accession>
<evidence type="ECO:0000259" key="7">
    <source>
        <dbReference type="SMART" id="SM01002"/>
    </source>
</evidence>
<evidence type="ECO:0000313" key="10">
    <source>
        <dbReference type="Proteomes" id="UP000054526"/>
    </source>
</evidence>
<keyword evidence="5 6" id="KW-0520">NAD</keyword>
<proteinExistence type="inferred from homology"/>
<evidence type="ECO:0000259" key="8">
    <source>
        <dbReference type="SMART" id="SM01003"/>
    </source>
</evidence>
<dbReference type="Pfam" id="PF01262">
    <property type="entry name" value="AlaDh_PNT_C"/>
    <property type="match status" value="1"/>
</dbReference>
<dbReference type="PANTHER" id="PTHR42795">
    <property type="entry name" value="ALANINE DEHYDROGENASE"/>
    <property type="match status" value="1"/>
</dbReference>
<dbReference type="InterPro" id="IPR008143">
    <property type="entry name" value="Ala_DH/PNT_CS2"/>
</dbReference>
<protein>
    <recommendedName>
        <fullName evidence="3 6">Alanine dehydrogenase</fullName>
        <ecNumber evidence="3 6">1.4.1.1</ecNumber>
    </recommendedName>
</protein>
<dbReference type="EC" id="1.4.1.1" evidence="3 6"/>
<evidence type="ECO:0000256" key="6">
    <source>
        <dbReference type="PIRNR" id="PIRNR000183"/>
    </source>
</evidence>
<dbReference type="Pfam" id="PF05222">
    <property type="entry name" value="AlaDh_PNT_N"/>
    <property type="match status" value="1"/>
</dbReference>
<comment type="catalytic activity">
    <reaction evidence="6">
        <text>L-alanine + NAD(+) + H2O = pyruvate + NH4(+) + NADH + H(+)</text>
        <dbReference type="Rhea" id="RHEA:18405"/>
        <dbReference type="ChEBI" id="CHEBI:15361"/>
        <dbReference type="ChEBI" id="CHEBI:15377"/>
        <dbReference type="ChEBI" id="CHEBI:15378"/>
        <dbReference type="ChEBI" id="CHEBI:28938"/>
        <dbReference type="ChEBI" id="CHEBI:57540"/>
        <dbReference type="ChEBI" id="CHEBI:57945"/>
        <dbReference type="ChEBI" id="CHEBI:57972"/>
        <dbReference type="EC" id="1.4.1.1"/>
    </reaction>
</comment>
<dbReference type="Gene3D" id="3.40.50.720">
    <property type="entry name" value="NAD(P)-binding Rossmann-like Domain"/>
    <property type="match status" value="2"/>
</dbReference>
<comment type="pathway">
    <text evidence="1">Amino-acid degradation; L-alanine degradation via dehydrogenase pathway; NH(3) and pyruvate from L-alanine: step 1/1.</text>
</comment>